<gene>
    <name evidence="1" type="ORF">SVIM_LOCUS195144</name>
</gene>
<name>A0A6N2L805_SALVM</name>
<evidence type="ECO:0000313" key="1">
    <source>
        <dbReference type="EMBL" id="VFU37257.1"/>
    </source>
</evidence>
<dbReference type="EMBL" id="CAADRP010001224">
    <property type="protein sequence ID" value="VFU37257.1"/>
    <property type="molecule type" value="Genomic_DNA"/>
</dbReference>
<protein>
    <submittedName>
        <fullName evidence="1">Uncharacterized protein</fullName>
    </submittedName>
</protein>
<reference evidence="1" key="1">
    <citation type="submission" date="2019-03" db="EMBL/GenBank/DDBJ databases">
        <authorList>
            <person name="Mank J."/>
            <person name="Almeida P."/>
        </authorList>
    </citation>
    <scope>NUCLEOTIDE SEQUENCE</scope>
    <source>
        <strain evidence="1">78183</strain>
    </source>
</reference>
<sequence>MESTPTGSYTIELFFHPSLLIPKRDLESFRGFDEGDHDLNSAQLFSYGISVGKELRMHGGNSKLLYHVTLRLLCDETSWNHELY</sequence>
<organism evidence="1">
    <name type="scientific">Salix viminalis</name>
    <name type="common">Common osier</name>
    <name type="synonym">Basket willow</name>
    <dbReference type="NCBI Taxonomy" id="40686"/>
    <lineage>
        <taxon>Eukaryota</taxon>
        <taxon>Viridiplantae</taxon>
        <taxon>Streptophyta</taxon>
        <taxon>Embryophyta</taxon>
        <taxon>Tracheophyta</taxon>
        <taxon>Spermatophyta</taxon>
        <taxon>Magnoliopsida</taxon>
        <taxon>eudicotyledons</taxon>
        <taxon>Gunneridae</taxon>
        <taxon>Pentapetalae</taxon>
        <taxon>rosids</taxon>
        <taxon>fabids</taxon>
        <taxon>Malpighiales</taxon>
        <taxon>Salicaceae</taxon>
        <taxon>Saliceae</taxon>
        <taxon>Salix</taxon>
    </lineage>
</organism>
<proteinExistence type="predicted"/>
<dbReference type="AlphaFoldDB" id="A0A6N2L805"/>
<accession>A0A6N2L805</accession>